<evidence type="ECO:0000313" key="4">
    <source>
        <dbReference type="Proteomes" id="UP001170379"/>
    </source>
</evidence>
<dbReference type="PANTHER" id="PTHR12169">
    <property type="entry name" value="ATPASE N2B"/>
    <property type="match status" value="1"/>
</dbReference>
<dbReference type="Gene3D" id="3.40.50.300">
    <property type="entry name" value="P-loop containing nucleotide triphosphate hydrolases"/>
    <property type="match status" value="1"/>
</dbReference>
<evidence type="ECO:0000256" key="1">
    <source>
        <dbReference type="ARBA" id="ARBA00022741"/>
    </source>
</evidence>
<reference evidence="3" key="2">
    <citation type="journal article" date="2022" name="Sci. Rep.">
        <title>In silico prediction of the enzymes involved in the degradation of the herbicide molinate by Gulosibacter molinativorax ON4T.</title>
        <authorList>
            <person name="Lopes A.R."/>
            <person name="Bunin E."/>
            <person name="Viana A.T."/>
            <person name="Froufe H."/>
            <person name="Munoz-Merida A."/>
            <person name="Pinho D."/>
            <person name="Figueiredo J."/>
            <person name="Barroso C."/>
            <person name="Vaz-Moreira I."/>
            <person name="Bellanger X."/>
            <person name="Egas C."/>
            <person name="Nunes O.C."/>
        </authorList>
    </citation>
    <scope>NUCLEOTIDE SEQUENCE</scope>
    <source>
        <strain evidence="3">ON4</strain>
    </source>
</reference>
<keyword evidence="1" id="KW-0547">Nucleotide-binding</keyword>
<evidence type="ECO:0000256" key="2">
    <source>
        <dbReference type="ARBA" id="ARBA00022840"/>
    </source>
</evidence>
<dbReference type="InterPro" id="IPR027417">
    <property type="entry name" value="P-loop_NTPase"/>
</dbReference>
<dbReference type="EMBL" id="PXVD01000004">
    <property type="protein sequence ID" value="MDJ1370468.1"/>
    <property type="molecule type" value="Genomic_DNA"/>
</dbReference>
<dbReference type="NCBIfam" id="NF040713">
    <property type="entry name" value="ZapE"/>
    <property type="match status" value="1"/>
</dbReference>
<keyword evidence="3" id="KW-0131">Cell cycle</keyword>
<protein>
    <submittedName>
        <fullName evidence="3">Cell division protein ZapE</fullName>
    </submittedName>
</protein>
<keyword evidence="2" id="KW-0067">ATP-binding</keyword>
<dbReference type="GO" id="GO:0051301">
    <property type="term" value="P:cell division"/>
    <property type="evidence" value="ECO:0007669"/>
    <property type="project" value="UniProtKB-KW"/>
</dbReference>
<accession>A0ABT7C5U5</accession>
<comment type="caution">
    <text evidence="3">The sequence shown here is derived from an EMBL/GenBank/DDBJ whole genome shotgun (WGS) entry which is preliminary data.</text>
</comment>
<name>A0ABT7C5U5_9MICO</name>
<dbReference type="Proteomes" id="UP001170379">
    <property type="component" value="Unassembled WGS sequence"/>
</dbReference>
<dbReference type="InterPro" id="IPR005654">
    <property type="entry name" value="ATPase_AFG1-like"/>
</dbReference>
<gene>
    <name evidence="3" type="ORF">C7K25_03610</name>
</gene>
<dbReference type="Pfam" id="PF03969">
    <property type="entry name" value="AFG1_ATPase"/>
    <property type="match status" value="2"/>
</dbReference>
<keyword evidence="3" id="KW-0132">Cell division</keyword>
<dbReference type="PANTHER" id="PTHR12169:SF6">
    <property type="entry name" value="AFG1-LIKE ATPASE"/>
    <property type="match status" value="1"/>
</dbReference>
<sequence>MSAGLSESLILARFPRTLECPSFEITQERFVASGGIVQLTDRVPHMTADDMVKALVPPPQFKTASFDSYIPDDDYPSQAEAVEISRAFANDVKGSSSSGRGFFSRILFSKKSSTSKPGVYLDGGFGVGKTHLLASTWHAYPGRKYFGTFIEYTALVGALGYQNAVKAFTGASLIAIDEFELDDPGDTMVMSKLLGELVATGTCVMATSNTPPNALGEGRFAAQDFLREITKLADVFETVRIDGVDFRRRAVEGAAVVTPADEMDAAVSARAEAGETVSRDSFREIVDHLAQVHPSKYVRMLDGIDTIAIDDVKELTNQAEALRFVAFIDRVYDAQIPVIASGHPLDQIFGGGMIEGGYRKKYLRSVSRLIASTGAAATTLVKNPA</sequence>
<keyword evidence="4" id="KW-1185">Reference proteome</keyword>
<organism evidence="3 4">
    <name type="scientific">Gulosibacter molinativorax</name>
    <dbReference type="NCBI Taxonomy" id="256821"/>
    <lineage>
        <taxon>Bacteria</taxon>
        <taxon>Bacillati</taxon>
        <taxon>Actinomycetota</taxon>
        <taxon>Actinomycetes</taxon>
        <taxon>Micrococcales</taxon>
        <taxon>Microbacteriaceae</taxon>
        <taxon>Gulosibacter</taxon>
    </lineage>
</organism>
<dbReference type="SUPFAM" id="SSF52540">
    <property type="entry name" value="P-loop containing nucleoside triphosphate hydrolases"/>
    <property type="match status" value="1"/>
</dbReference>
<reference evidence="3" key="1">
    <citation type="submission" date="2018-03" db="EMBL/GenBank/DDBJ databases">
        <authorList>
            <person name="Nunes O.C."/>
            <person name="Lopes A.R."/>
            <person name="Froufe H."/>
            <person name="Munoz-Merida A."/>
            <person name="Barroso C."/>
            <person name="Egas C."/>
        </authorList>
    </citation>
    <scope>NUCLEOTIDE SEQUENCE</scope>
    <source>
        <strain evidence="3">ON4</strain>
    </source>
</reference>
<evidence type="ECO:0000313" key="3">
    <source>
        <dbReference type="EMBL" id="MDJ1370468.1"/>
    </source>
</evidence>
<proteinExistence type="predicted"/>